<evidence type="ECO:0000256" key="5">
    <source>
        <dbReference type="SAM" id="MobiDB-lite"/>
    </source>
</evidence>
<dbReference type="PANTHER" id="PTHR21016">
    <property type="entry name" value="BETA-AMYLOID BINDING PROTEIN-RELATED"/>
    <property type="match status" value="1"/>
</dbReference>
<feature type="domain" description="TM2" evidence="7">
    <location>
        <begin position="40"/>
        <end position="86"/>
    </location>
</feature>
<dbReference type="Proteomes" id="UP000598174">
    <property type="component" value="Unassembled WGS sequence"/>
</dbReference>
<dbReference type="InterPro" id="IPR050932">
    <property type="entry name" value="TM2D1-3-like"/>
</dbReference>
<feature type="compositionally biased region" description="Basic and acidic residues" evidence="5">
    <location>
        <begin position="147"/>
        <end position="156"/>
    </location>
</feature>
<keyword evidence="4 6" id="KW-0472">Membrane</keyword>
<gene>
    <name evidence="8" type="ORF">Afe05nite_25660</name>
</gene>
<sequence length="156" mass="17225">MSAGPRIVAPVTAVAGSAELPEWERLRVLRAEAEYASVRKQRRVAYAIWVFLGLFGGHRFYLGDTGRSVAMLFTLGGLGVWTLVDGLLVGRRVTAVNRRRREAIMARYGILDAPDPLPSSHDGSGTSADHRVGGRRQARARLLPGRSRPEREGHRR</sequence>
<evidence type="ECO:0000313" key="9">
    <source>
        <dbReference type="Proteomes" id="UP000598174"/>
    </source>
</evidence>
<keyword evidence="2 6" id="KW-0812">Transmembrane</keyword>
<feature type="region of interest" description="Disordered" evidence="5">
    <location>
        <begin position="115"/>
        <end position="156"/>
    </location>
</feature>
<evidence type="ECO:0000256" key="6">
    <source>
        <dbReference type="SAM" id="Phobius"/>
    </source>
</evidence>
<evidence type="ECO:0000256" key="2">
    <source>
        <dbReference type="ARBA" id="ARBA00022692"/>
    </source>
</evidence>
<name>A0A919M8Q5_9ACTN</name>
<evidence type="ECO:0000259" key="7">
    <source>
        <dbReference type="Pfam" id="PF05154"/>
    </source>
</evidence>
<comment type="caution">
    <text evidence="8">The sequence shown here is derived from an EMBL/GenBank/DDBJ whole genome shotgun (WGS) entry which is preliminary data.</text>
</comment>
<protein>
    <recommendedName>
        <fullName evidence="7">TM2 domain-containing protein</fullName>
    </recommendedName>
</protein>
<dbReference type="InterPro" id="IPR007829">
    <property type="entry name" value="TM2"/>
</dbReference>
<evidence type="ECO:0000313" key="8">
    <source>
        <dbReference type="EMBL" id="GIE10726.1"/>
    </source>
</evidence>
<keyword evidence="9" id="KW-1185">Reference proteome</keyword>
<dbReference type="PANTHER" id="PTHR21016:SF25">
    <property type="entry name" value="TM2 DOMAIN-CONTAINING PROTEIN DDB_G0277895-RELATED"/>
    <property type="match status" value="1"/>
</dbReference>
<reference evidence="8" key="1">
    <citation type="submission" date="2021-01" db="EMBL/GenBank/DDBJ databases">
        <title>Whole genome shotgun sequence of Actinoplanes ferrugineus NBRC 15555.</title>
        <authorList>
            <person name="Komaki H."/>
            <person name="Tamura T."/>
        </authorList>
    </citation>
    <scope>NUCLEOTIDE SEQUENCE</scope>
    <source>
        <strain evidence="8">NBRC 15555</strain>
    </source>
</reference>
<evidence type="ECO:0000256" key="1">
    <source>
        <dbReference type="ARBA" id="ARBA00004141"/>
    </source>
</evidence>
<feature type="transmembrane region" description="Helical" evidence="6">
    <location>
        <begin position="68"/>
        <end position="90"/>
    </location>
</feature>
<organism evidence="8 9">
    <name type="scientific">Paractinoplanes ferrugineus</name>
    <dbReference type="NCBI Taxonomy" id="113564"/>
    <lineage>
        <taxon>Bacteria</taxon>
        <taxon>Bacillati</taxon>
        <taxon>Actinomycetota</taxon>
        <taxon>Actinomycetes</taxon>
        <taxon>Micromonosporales</taxon>
        <taxon>Micromonosporaceae</taxon>
        <taxon>Paractinoplanes</taxon>
    </lineage>
</organism>
<keyword evidence="3 6" id="KW-1133">Transmembrane helix</keyword>
<dbReference type="RefSeq" id="WP_203817282.1">
    <property type="nucleotide sequence ID" value="NZ_BAAABP010000071.1"/>
</dbReference>
<comment type="subcellular location">
    <subcellularLocation>
        <location evidence="1">Membrane</location>
        <topology evidence="1">Multi-pass membrane protein</topology>
    </subcellularLocation>
</comment>
<accession>A0A919M8Q5</accession>
<feature type="transmembrane region" description="Helical" evidence="6">
    <location>
        <begin position="44"/>
        <end position="62"/>
    </location>
</feature>
<dbReference type="EMBL" id="BOMM01000017">
    <property type="protein sequence ID" value="GIE10726.1"/>
    <property type="molecule type" value="Genomic_DNA"/>
</dbReference>
<evidence type="ECO:0000256" key="4">
    <source>
        <dbReference type="ARBA" id="ARBA00023136"/>
    </source>
</evidence>
<dbReference type="GO" id="GO:0016020">
    <property type="term" value="C:membrane"/>
    <property type="evidence" value="ECO:0007669"/>
    <property type="project" value="UniProtKB-SubCell"/>
</dbReference>
<proteinExistence type="predicted"/>
<dbReference type="AlphaFoldDB" id="A0A919M8Q5"/>
<evidence type="ECO:0000256" key="3">
    <source>
        <dbReference type="ARBA" id="ARBA00022989"/>
    </source>
</evidence>
<dbReference type="Pfam" id="PF05154">
    <property type="entry name" value="TM2"/>
    <property type="match status" value="1"/>
</dbReference>